<accession>A0A5C3NZR0</accession>
<sequence>MTGRISSGNFTRPEESLPLRTPRHPLTRTRRLSGSHTGCDVRMYALTIDMTSVASSVSSSAQTHCVSHARLIATMTHHHRLTSRRTLERLNGGAGCSERLYLRVMPVSIQVPRVDDALGRGRRQRAYPGCGKPRCRVGLRVVLQAIAPRPRKCFSSFLIHSSPASLVLVYSSRIASRSTGRCTPSYGK</sequence>
<organism evidence="2 3">
    <name type="scientific">Polyporus arcularius HHB13444</name>
    <dbReference type="NCBI Taxonomy" id="1314778"/>
    <lineage>
        <taxon>Eukaryota</taxon>
        <taxon>Fungi</taxon>
        <taxon>Dikarya</taxon>
        <taxon>Basidiomycota</taxon>
        <taxon>Agaricomycotina</taxon>
        <taxon>Agaricomycetes</taxon>
        <taxon>Polyporales</taxon>
        <taxon>Polyporaceae</taxon>
        <taxon>Polyporus</taxon>
    </lineage>
</organism>
<evidence type="ECO:0000313" key="3">
    <source>
        <dbReference type="Proteomes" id="UP000308197"/>
    </source>
</evidence>
<reference evidence="2 3" key="1">
    <citation type="journal article" date="2019" name="Nat. Ecol. Evol.">
        <title>Megaphylogeny resolves global patterns of mushroom evolution.</title>
        <authorList>
            <person name="Varga T."/>
            <person name="Krizsan K."/>
            <person name="Foldi C."/>
            <person name="Dima B."/>
            <person name="Sanchez-Garcia M."/>
            <person name="Sanchez-Ramirez S."/>
            <person name="Szollosi G.J."/>
            <person name="Szarkandi J.G."/>
            <person name="Papp V."/>
            <person name="Albert L."/>
            <person name="Andreopoulos W."/>
            <person name="Angelini C."/>
            <person name="Antonin V."/>
            <person name="Barry K.W."/>
            <person name="Bougher N.L."/>
            <person name="Buchanan P."/>
            <person name="Buyck B."/>
            <person name="Bense V."/>
            <person name="Catcheside P."/>
            <person name="Chovatia M."/>
            <person name="Cooper J."/>
            <person name="Damon W."/>
            <person name="Desjardin D."/>
            <person name="Finy P."/>
            <person name="Geml J."/>
            <person name="Haridas S."/>
            <person name="Hughes K."/>
            <person name="Justo A."/>
            <person name="Karasinski D."/>
            <person name="Kautmanova I."/>
            <person name="Kiss B."/>
            <person name="Kocsube S."/>
            <person name="Kotiranta H."/>
            <person name="LaButti K.M."/>
            <person name="Lechner B.E."/>
            <person name="Liimatainen K."/>
            <person name="Lipzen A."/>
            <person name="Lukacs Z."/>
            <person name="Mihaltcheva S."/>
            <person name="Morgado L.N."/>
            <person name="Niskanen T."/>
            <person name="Noordeloos M.E."/>
            <person name="Ohm R.A."/>
            <person name="Ortiz-Santana B."/>
            <person name="Ovrebo C."/>
            <person name="Racz N."/>
            <person name="Riley R."/>
            <person name="Savchenko A."/>
            <person name="Shiryaev A."/>
            <person name="Soop K."/>
            <person name="Spirin V."/>
            <person name="Szebenyi C."/>
            <person name="Tomsovsky M."/>
            <person name="Tulloss R.E."/>
            <person name="Uehling J."/>
            <person name="Grigoriev I.V."/>
            <person name="Vagvolgyi C."/>
            <person name="Papp T."/>
            <person name="Martin F.M."/>
            <person name="Miettinen O."/>
            <person name="Hibbett D.S."/>
            <person name="Nagy L.G."/>
        </authorList>
    </citation>
    <scope>NUCLEOTIDE SEQUENCE [LARGE SCALE GENOMIC DNA]</scope>
    <source>
        <strain evidence="2 3">HHB13444</strain>
    </source>
</reference>
<name>A0A5C3NZR0_9APHY</name>
<feature type="region of interest" description="Disordered" evidence="1">
    <location>
        <begin position="1"/>
        <end position="24"/>
    </location>
</feature>
<protein>
    <submittedName>
        <fullName evidence="2">Uncharacterized protein</fullName>
    </submittedName>
</protein>
<evidence type="ECO:0000256" key="1">
    <source>
        <dbReference type="SAM" id="MobiDB-lite"/>
    </source>
</evidence>
<keyword evidence="3" id="KW-1185">Reference proteome</keyword>
<evidence type="ECO:0000313" key="2">
    <source>
        <dbReference type="EMBL" id="TFK82915.1"/>
    </source>
</evidence>
<gene>
    <name evidence="2" type="ORF">K466DRAFT_281808</name>
</gene>
<dbReference type="Proteomes" id="UP000308197">
    <property type="component" value="Unassembled WGS sequence"/>
</dbReference>
<dbReference type="EMBL" id="ML211438">
    <property type="protein sequence ID" value="TFK82915.1"/>
    <property type="molecule type" value="Genomic_DNA"/>
</dbReference>
<feature type="compositionally biased region" description="Polar residues" evidence="1">
    <location>
        <begin position="1"/>
        <end position="10"/>
    </location>
</feature>
<dbReference type="AlphaFoldDB" id="A0A5C3NZR0"/>
<proteinExistence type="predicted"/>
<dbReference type="InParanoid" id="A0A5C3NZR0"/>